<comment type="caution">
    <text evidence="26">The sequence shown here is derived from an EMBL/GenBank/DDBJ whole genome shotgun (WGS) entry which is preliminary data.</text>
</comment>
<dbReference type="InterPro" id="IPR027417">
    <property type="entry name" value="P-loop_NTPase"/>
</dbReference>
<feature type="domain" description="Dynein heavy chain AAA module D4" evidence="20">
    <location>
        <begin position="2389"/>
        <end position="2639"/>
    </location>
</feature>
<dbReference type="Gene3D" id="1.20.920.20">
    <property type="match status" value="1"/>
</dbReference>
<dbReference type="Pfam" id="PF12780">
    <property type="entry name" value="AAA_8"/>
    <property type="match status" value="1"/>
</dbReference>
<evidence type="ECO:0000313" key="26">
    <source>
        <dbReference type="EMBL" id="KAK8844913.1"/>
    </source>
</evidence>
<dbReference type="InterPro" id="IPR041658">
    <property type="entry name" value="AAA_lid_11"/>
</dbReference>
<dbReference type="Gene3D" id="1.10.8.720">
    <property type="entry name" value="Region D6 of dynein motor"/>
    <property type="match status" value="1"/>
</dbReference>
<evidence type="ECO:0000313" key="27">
    <source>
        <dbReference type="Proteomes" id="UP001470230"/>
    </source>
</evidence>
<sequence>MSENRFTRGKDRLILSEQAMQQKKAILRKLGKVLPEETVKIPKIGEWMLTEKETNSTNEKKQNKKSTLRFAATYGNRIDKSNVIKTNHPAPIIQPPRVNQSDSISAEGHANHSQGSVSTNVNDILKSKFRSLQKPIPPLRPKDEELNQEPQFLPLEMFDDSTYEEYPISELMKNPYAYSKYQDIDGENYWAPCYVIDYDEENRIFTIEWDNDTHKRKKVARFNLRFEQEDYDKFEKRIQAAKKLCARRENELRFEARIEQMPTIDLPQLSPENIDAIHSKMIIEVKDPYLQILNKLDDEVRAEFLKTNNKLEYKWDIEHNPLIPNREEFLQLFKDPPPVPECGLVPHNEVNFDELFEYFAENSLMGTPPIQAGLYTIWGIFQDSTSLTFLTNGYNETITLDDFISRQYTHLDETTKKFKKSIEDTLEGVITSTVSESAQNIKPKEKFKYQNMIILTTRMLHTVLMKIIQSTIDHYLSLYSKYLTDEYLEIDPQFSIILELNENKEISFNPTIEKFKSELTSLLLQLENTINELPAIKSPLADFETPSISFEVCIEQIKEKKSELDGYLTKLFQVLEDFLSKYKYLESVLGLDPVEYAHDFDPNGLKTLEEYNTALSEFYKVLNIVQNEIKMDYMLTFFHLSCQEFKEKNSQHIQSLIHSFLQQIKNFAMQSIIELKEEFESIQTELLKVPQTPEELAKMKKYLEKVNESVQTRQKKMSVSNERFQFLETNHFEITNEECELRYTTLQMPQRISALMDETERTLSVERIRMIRELRSNQRKLENDAQLISEEVSTFYFKYTDLDMTIEAYDQVNELYGKLQKLKSEQDTFNQHEKLFDFEQAQCKTLQKAFEDFAPLHVLWNLANDWTTTSTQWSDTPFPQIKADSMNQFINLSCKKINKLKKDLAEHRELIQKVLVPLNSQIDQFKQRMPLLTKLRHPGIKTKHWEMISNVVGFQVQPSMELTMQNFLDLNLEKWNEQIVEITSAAVQEYSLESSLDQMDSDLQTLRFVTIQFRDTPHYILHEIDDIISTIDDQLVTTQTLLTSPFIGPIKKRAMDRLAYLRLGHDILDSWVNCQRSWLYLQPIFSGTSIQQKLHKEARDWNTVDKLWSSIMTLTHNSSSYNDVMHRDQLLSELNQCNELLDSITHGLNAYLEAKRLGFPRFFFLSNDELISILSHTKDFSKIQDSMQKLFEYVNSITVTEQFEIVAMNDAEGESVQLMNSVNGNTPEIEDWLNAFEEEMKNSLKEYTRDALAAASKKKREQWIGEFPAQVILTANQIQWTQQVTTVLKGQKLRGLKLLQNKFIEQLDGLTTLARAPISKQLRQVVSCLLIFEVHNRDIITSLIQDVVSDVNAFKWTQQLRYYWEDDTVIVRSINNTYEYSYEYAGNSARLVITPLTDRCYQTLLSAFKQNLSGAPSGPAGTGKTETVRDCAKALGRPCVVYNCSEEVTPEQMSQFFAGLSSSGSWSCFDEFNRINIEVLSVIAQQVRSIQTAIAANAETFQLDARNLKLNVNAAICITMNPGYAGRTELPDNLKALFRPCAMMVPDFQFICEILLFSGGFKTASNLSVKLVALFDLCRKQLSNAHHYDWGMRATKAILSTAAKLKRNDLEADEATLLVNSIRDCTQPRLVSVDIPLFKNIIHDVFPEVVNEKNQPEKLLSKIVDAFKDLKEQPIEVLIQKTIEYYETTLVRHGIMLVGGAMGGKSTSWKALQIGMTNLAKEIDSNDGIKPVHVEHLNPKAISIAELYGSFNPVTSEWADGVLSQSIRQCSFSEQNELKWIIVDGPVDSLWIESMNSLLDDNKVLCLPNNERIQLGPHVKMVFEVDNLNEASPATVSRCGMIYFDPSTIPWTALADSWADKHRPKNESLTNFVRELMNQYLPKMVQFIEVDGKPSMNVNSNFIVMNFLKLLDCFIPLLRKAEEKTVDGGDEVITVDPLDQSPYFSMFANCEADSIPYLNDEQEQQVFERAFIFSLVWSFGGILVTESRGIFDKFIKEVMEQNQSHCVFPPKETVFDYFADFGRNSWCLFCDGTNNMNFTNHFPIEQQLYPTKESASLLFLSRLLITNHSHLLVNGSESCKTLSAKTLFNVILDKNKFSFHNLPLANCSTPSNLGKFMMAQMHKHQGCFGPLPSQHLVFLLDNIGSVKPEIYGAQPPLELIRQFFDYGGWFNTSNVEFMKIVNTSLFATMGLPGGGLFDVPQRLLHHFFLIHSPKYEETTLLSIVNGLMSMQLQQYNPSIKDLINQTATATIGVFQRCVETLLPIPSKLHYVFSLRNIVRVIKGMTLVGHEMVQSDTQFYRIWYHEMCREFHDRFNQENDRKWFLNVMDEVMNSNFKMSFKELCPDGSPMFNEFADSSQKYKEVTCTKEQLLATCNTTLEESNKDASKTIDIVLFSEAIDHLSSLSRIFAMDRGHALLVGVKSSGRKSLARLALHMASFDTFEIAITRSYGFNEWRDDLKNLFKQCGELDTPTGFIITDVQITMPQQLEDLSNLLINCNIPHMYQRDEIDQIRLDMSQNMELNQNEGSDLFQVFMNRVKKNLHIILVFSPFGTVFKDSMLSYPALRSETTIDWYMPWSQDALESVGSATLKKADNLKSIVSVCVNIHKSVEKFADKFMKDTKRFTAITPSRYFELLTTFNSKLKKKQVENEELINKYSNGVDQILTTRKQIDEMSKQLNTDIPILQKTRSEVEAFLGELNVKSAEVEATKKEVQGKSEIAEAEAEEASKTNQIAQEQLALAQPILEQAQNAVNKLDKNALVEIKKLHKPSSGMKDTFDAVCIMFGRQPKKVDGEKAGEKIEDYWPEAVSLLNDVQFVKKVQQFEPQSLKQEAINKLKKYVPKSEEQRQEKSKAAQASSQAAGNLYNWVCASFDYWHVFQEILPKKLAAEEAARKLEATEAILAEARKHLAEVEATLQTLQEKVNSMKQQEQELTDKVSTTQARLNRAQKILSGLSGETTRWTETAENLRNSSQFILGDSLLIAGVLTYMGAFSPSFRIDMLNMWKLFLDKEGIKYSSTFTIDKALGNDGMIRDWIVKGLPNDTHSIENALIITQNEQCFPLLIDPQLSGTKWLRSIEGEQLNVLRFDQPDFLQRLRSCVSFGLHVLITNVGLKLDPLIDPILSRELMNNDGQKVVSLGGEFVPYSDNFRLYISTKYPNPQYSPEICSQVTLINFTTTQDGLTDLLLNNLIEVEREELDRKRIAIMEANAENTQKLRDIEKEILQIVSNAGSDILDDDVAIDTLTRAQKTSADIAQQMAASQKTEEQISQFKEKFAIVAQRAALLYFCVSDFSVIDPMYQFSLKWFVQLFRNALSRADHPTDLQKMIDSFHSSIATTFYQSVSYSLFSRHKLLFSTLMAIRILFSDHKISGSELAFLLSPSISHKPNPTKILTDEVWSLVDSLPSASKDFEGIVDHIKQKPESWKPFIDSPTPENETPPFPTNLTAFQKLLLVRVFHLQRVREALNIFIEENLGGEFVKPPALNLMNVFKDSDPISPLIFIIMPGIDPQDDIISVATTMELDKYFHSYSLGRGRGQGAEELIADAAERGLWVLLQNCHLSLSWMPRLENIINNLDPAKIHSRFRLCLVTMSSPDFPIGILYQGTKLIYEIPKGMRQNVMQIYNSFNADEYDASEVSLTEKQLTFHLAFFHAVVLERLQFGSIGWNIPYEFNPSDFYISRKHLRLFLNESDSDSEVPFEALSYVIGELNYGGRVTDRWDRRLLLSLLHRFFSEEINSSNFTFGERYNAPNFNDKLEKLLNSVANWPYVTTGDDVGLSQNASTITARNEALSIFNSLIEVQPTLVAASDTISEEQFALNLVESLIGQIPKQFNLHNFTKKFNLEDTLSTVLHHEILLYNKLIQVISDSLTLMQKGLKGLIIIDENLELLNRRLLANKVPEMWLTHSFPSILPLREYMDDLNMRVNFLEKWVSDKKPIIFNLGAFYHPEEFLTAILQVFARKHNVPFDSLSWETAPVAGKPQREPIEGIYIQGLPIEGAKWDFDQNELTECGQKDLINYLPLMHLSPTKEKKSYDNDSIYECPVFRTQNRGTGALDLPNYIISLFLPAGRQSSDHWVQRSVAAFITTK</sequence>
<evidence type="ECO:0000259" key="23">
    <source>
        <dbReference type="Pfam" id="PF17857"/>
    </source>
</evidence>
<dbReference type="Gene3D" id="1.20.140.100">
    <property type="entry name" value="Dynein heavy chain, N-terminal domain 2"/>
    <property type="match status" value="1"/>
</dbReference>
<feature type="domain" description="Dynein heavy chain AAA lid" evidence="24">
    <location>
        <begin position="3638"/>
        <end position="3777"/>
    </location>
</feature>
<protein>
    <recommendedName>
        <fullName evidence="28">Dynein heavy chain family protein</fullName>
    </recommendedName>
</protein>
<dbReference type="InterPro" id="IPR024317">
    <property type="entry name" value="Dynein_heavy_chain_D4_dom"/>
</dbReference>
<dbReference type="Pfam" id="PF12781">
    <property type="entry name" value="AAA_9"/>
    <property type="match status" value="1"/>
</dbReference>
<dbReference type="InterPro" id="IPR026983">
    <property type="entry name" value="DHC"/>
</dbReference>
<dbReference type="Gene3D" id="1.20.58.1120">
    <property type="match status" value="1"/>
</dbReference>
<dbReference type="InterPro" id="IPR035699">
    <property type="entry name" value="AAA_6"/>
</dbReference>
<dbReference type="Pfam" id="PF07728">
    <property type="entry name" value="AAA_5"/>
    <property type="match status" value="1"/>
</dbReference>
<evidence type="ECO:0000259" key="24">
    <source>
        <dbReference type="Pfam" id="PF18198"/>
    </source>
</evidence>
<comment type="subcellular location">
    <subcellularLocation>
        <location evidence="1">Cytoplasm</location>
        <location evidence="1">Cytoskeleton</location>
        <location evidence="1">Cilium axoneme</location>
    </subcellularLocation>
</comment>
<evidence type="ECO:0000256" key="3">
    <source>
        <dbReference type="ARBA" id="ARBA00022490"/>
    </source>
</evidence>
<dbReference type="Gene3D" id="6.10.140.1060">
    <property type="match status" value="1"/>
</dbReference>
<dbReference type="InterPro" id="IPR013602">
    <property type="entry name" value="Dynein_heavy_linker"/>
</dbReference>
<dbReference type="Gene3D" id="1.10.8.710">
    <property type="match status" value="1"/>
</dbReference>
<evidence type="ECO:0000256" key="8">
    <source>
        <dbReference type="ARBA" id="ARBA00023054"/>
    </source>
</evidence>
<dbReference type="SUPFAM" id="SSF52540">
    <property type="entry name" value="P-loop containing nucleoside triphosphate hydrolases"/>
    <property type="match status" value="4"/>
</dbReference>
<evidence type="ECO:0000256" key="4">
    <source>
        <dbReference type="ARBA" id="ARBA00022701"/>
    </source>
</evidence>
<organism evidence="26 27">
    <name type="scientific">Tritrichomonas musculus</name>
    <dbReference type="NCBI Taxonomy" id="1915356"/>
    <lineage>
        <taxon>Eukaryota</taxon>
        <taxon>Metamonada</taxon>
        <taxon>Parabasalia</taxon>
        <taxon>Tritrichomonadida</taxon>
        <taxon>Tritrichomonadidae</taxon>
        <taxon>Tritrichomonas</taxon>
    </lineage>
</organism>
<dbReference type="Pfam" id="PF17852">
    <property type="entry name" value="Dynein_AAA_lid"/>
    <property type="match status" value="1"/>
</dbReference>
<dbReference type="PANTHER" id="PTHR45703">
    <property type="entry name" value="DYNEIN HEAVY CHAIN"/>
    <property type="match status" value="1"/>
</dbReference>
<evidence type="ECO:0000256" key="5">
    <source>
        <dbReference type="ARBA" id="ARBA00022741"/>
    </source>
</evidence>
<dbReference type="Gene3D" id="1.10.8.1220">
    <property type="match status" value="1"/>
</dbReference>
<feature type="domain" description="Dynein heavy chain hydrolytic ATP-binding dynein motor region" evidence="18">
    <location>
        <begin position="1380"/>
        <end position="1706"/>
    </location>
</feature>
<dbReference type="Gene3D" id="1.20.920.30">
    <property type="match status" value="1"/>
</dbReference>
<keyword evidence="27" id="KW-1185">Reference proteome</keyword>
<evidence type="ECO:0000256" key="11">
    <source>
        <dbReference type="ARBA" id="ARBA00023212"/>
    </source>
</evidence>
<evidence type="ECO:0000259" key="25">
    <source>
        <dbReference type="Pfam" id="PF18199"/>
    </source>
</evidence>
<evidence type="ECO:0000259" key="19">
    <source>
        <dbReference type="Pfam" id="PF12777"/>
    </source>
</evidence>
<keyword evidence="7" id="KW-0243">Dynein</keyword>
<feature type="coiled-coil region" evidence="13">
    <location>
        <begin position="2887"/>
        <end position="2935"/>
    </location>
</feature>
<evidence type="ECO:0000256" key="9">
    <source>
        <dbReference type="ARBA" id="ARBA00023069"/>
    </source>
</evidence>
<dbReference type="InterPro" id="IPR004273">
    <property type="entry name" value="Dynein_heavy_D6_P-loop"/>
</dbReference>
<proteinExistence type="inferred from homology"/>
<accession>A0ABR2HCY1</accession>
<dbReference type="InterPro" id="IPR042219">
    <property type="entry name" value="AAA_lid_11_sf"/>
</dbReference>
<feature type="domain" description="ATPase dynein-related AAA" evidence="16">
    <location>
        <begin position="1737"/>
        <end position="1839"/>
    </location>
</feature>
<keyword evidence="9" id="KW-0969">Cilium</keyword>
<keyword evidence="8 13" id="KW-0175">Coiled coil</keyword>
<dbReference type="Pfam" id="PF17857">
    <property type="entry name" value="AAA_lid_1"/>
    <property type="match status" value="1"/>
</dbReference>
<dbReference type="EMBL" id="JAPFFF010000031">
    <property type="protein sequence ID" value="KAK8844913.1"/>
    <property type="molecule type" value="Genomic_DNA"/>
</dbReference>
<feature type="domain" description="Dynein heavy chain coiled coil stalk" evidence="19">
    <location>
        <begin position="2656"/>
        <end position="3004"/>
    </location>
</feature>
<dbReference type="Proteomes" id="UP001470230">
    <property type="component" value="Unassembled WGS sequence"/>
</dbReference>
<feature type="domain" description="Dynein heavy chain region D6 P-loop" evidence="15">
    <location>
        <begin position="3492"/>
        <end position="3604"/>
    </location>
</feature>
<evidence type="ECO:0000256" key="2">
    <source>
        <dbReference type="ARBA" id="ARBA00008887"/>
    </source>
</evidence>
<feature type="coiled-coil region" evidence="13">
    <location>
        <begin position="224"/>
        <end position="251"/>
    </location>
</feature>
<evidence type="ECO:0000256" key="14">
    <source>
        <dbReference type="SAM" id="MobiDB-lite"/>
    </source>
</evidence>
<dbReference type="Pfam" id="PF12775">
    <property type="entry name" value="AAA_7"/>
    <property type="match status" value="1"/>
</dbReference>
<dbReference type="InterPro" id="IPR042222">
    <property type="entry name" value="Dynein_2_N"/>
</dbReference>
<evidence type="ECO:0000256" key="13">
    <source>
        <dbReference type="SAM" id="Coils"/>
    </source>
</evidence>
<dbReference type="Gene3D" id="3.20.180.20">
    <property type="entry name" value="Dynein heavy chain, N-terminal domain 2"/>
    <property type="match status" value="1"/>
</dbReference>
<dbReference type="InterPro" id="IPR041589">
    <property type="entry name" value="DNAH3_AAA_lid_1"/>
</dbReference>
<evidence type="ECO:0000256" key="7">
    <source>
        <dbReference type="ARBA" id="ARBA00023017"/>
    </source>
</evidence>
<dbReference type="InterPro" id="IPR042228">
    <property type="entry name" value="Dynein_linker_3"/>
</dbReference>
<dbReference type="Pfam" id="PF18198">
    <property type="entry name" value="AAA_lid_11"/>
    <property type="match status" value="1"/>
</dbReference>
<dbReference type="InterPro" id="IPR011704">
    <property type="entry name" value="ATPase_dyneun-rel_AAA"/>
</dbReference>
<dbReference type="Gene3D" id="3.10.490.20">
    <property type="match status" value="1"/>
</dbReference>
<evidence type="ECO:0000256" key="12">
    <source>
        <dbReference type="ARBA" id="ARBA00023273"/>
    </source>
</evidence>
<keyword evidence="11" id="KW-0206">Cytoskeleton</keyword>
<dbReference type="Pfam" id="PF12774">
    <property type="entry name" value="AAA_6"/>
    <property type="match status" value="1"/>
</dbReference>
<dbReference type="Pfam" id="PF08393">
    <property type="entry name" value="DHC_N2"/>
    <property type="match status" value="1"/>
</dbReference>
<comment type="similarity">
    <text evidence="2">Belongs to the dynein heavy chain family.</text>
</comment>
<evidence type="ECO:0000259" key="21">
    <source>
        <dbReference type="Pfam" id="PF12781"/>
    </source>
</evidence>
<dbReference type="Pfam" id="PF03028">
    <property type="entry name" value="Dynein_heavy"/>
    <property type="match status" value="1"/>
</dbReference>
<feature type="domain" description="Dynein heavy chain 3 AAA+ lid" evidence="23">
    <location>
        <begin position="2249"/>
        <end position="2335"/>
    </location>
</feature>
<keyword evidence="6" id="KW-0067">ATP-binding</keyword>
<feature type="domain" description="Dynein heavy chain AAA 5 extension" evidence="22">
    <location>
        <begin position="1874"/>
        <end position="2027"/>
    </location>
</feature>
<evidence type="ECO:0000259" key="18">
    <source>
        <dbReference type="Pfam" id="PF12774"/>
    </source>
</evidence>
<evidence type="ECO:0000256" key="1">
    <source>
        <dbReference type="ARBA" id="ARBA00004430"/>
    </source>
</evidence>
<evidence type="ECO:0000256" key="10">
    <source>
        <dbReference type="ARBA" id="ARBA00023175"/>
    </source>
</evidence>
<gene>
    <name evidence="26" type="ORF">M9Y10_021086</name>
</gene>
<dbReference type="Pfam" id="PF12777">
    <property type="entry name" value="MT"/>
    <property type="match status" value="1"/>
</dbReference>
<feature type="domain" description="Dynein heavy chain linker" evidence="17">
    <location>
        <begin position="846"/>
        <end position="1251"/>
    </location>
</feature>
<dbReference type="Gene3D" id="3.40.50.300">
    <property type="entry name" value="P-loop containing nucleotide triphosphate hydrolases"/>
    <property type="match status" value="5"/>
</dbReference>
<dbReference type="InterPro" id="IPR043160">
    <property type="entry name" value="Dynein_C_barrel"/>
</dbReference>
<dbReference type="InterPro" id="IPR041228">
    <property type="entry name" value="Dynein_C"/>
</dbReference>
<dbReference type="Pfam" id="PF18199">
    <property type="entry name" value="Dynein_C"/>
    <property type="match status" value="1"/>
</dbReference>
<dbReference type="Gene3D" id="1.10.287.2620">
    <property type="match status" value="1"/>
</dbReference>
<dbReference type="InterPro" id="IPR041466">
    <property type="entry name" value="Dynein_AAA5_ext"/>
</dbReference>
<keyword evidence="3" id="KW-0963">Cytoplasm</keyword>
<dbReference type="Gene3D" id="1.20.1270.280">
    <property type="match status" value="1"/>
</dbReference>
<keyword evidence="10" id="KW-0505">Motor protein</keyword>
<evidence type="ECO:0000256" key="6">
    <source>
        <dbReference type="ARBA" id="ARBA00022840"/>
    </source>
</evidence>
<dbReference type="InterPro" id="IPR024743">
    <property type="entry name" value="Dynein_HC_stalk"/>
</dbReference>
<evidence type="ECO:0000259" key="15">
    <source>
        <dbReference type="Pfam" id="PF03028"/>
    </source>
</evidence>
<name>A0ABR2HCY1_9EUKA</name>
<evidence type="ECO:0000259" key="20">
    <source>
        <dbReference type="Pfam" id="PF12780"/>
    </source>
</evidence>
<feature type="domain" description="Dynein heavy chain ATP-binding dynein motor region" evidence="21">
    <location>
        <begin position="3031"/>
        <end position="3252"/>
    </location>
</feature>
<evidence type="ECO:0000259" key="22">
    <source>
        <dbReference type="Pfam" id="PF17852"/>
    </source>
</evidence>
<keyword evidence="4" id="KW-0493">Microtubule</keyword>
<feature type="region of interest" description="Disordered" evidence="14">
    <location>
        <begin position="87"/>
        <end position="118"/>
    </location>
</feature>
<feature type="domain" description="Dynein heavy chain C-terminal" evidence="25">
    <location>
        <begin position="3784"/>
        <end position="4079"/>
    </location>
</feature>
<evidence type="ECO:0008006" key="28">
    <source>
        <dbReference type="Google" id="ProtNLM"/>
    </source>
</evidence>
<evidence type="ECO:0000259" key="17">
    <source>
        <dbReference type="Pfam" id="PF08393"/>
    </source>
</evidence>
<keyword evidence="5" id="KW-0547">Nucleotide-binding</keyword>
<dbReference type="InterPro" id="IPR043157">
    <property type="entry name" value="Dynein_AAA1S"/>
</dbReference>
<feature type="coiled-coil region" evidence="13">
    <location>
        <begin position="2709"/>
        <end position="2738"/>
    </location>
</feature>
<reference evidence="26 27" key="1">
    <citation type="submission" date="2024-04" db="EMBL/GenBank/DDBJ databases">
        <title>Tritrichomonas musculus Genome.</title>
        <authorList>
            <person name="Alves-Ferreira E."/>
            <person name="Grigg M."/>
            <person name="Lorenzi H."/>
            <person name="Galac M."/>
        </authorList>
    </citation>
    <scope>NUCLEOTIDE SEQUENCE [LARGE SCALE GENOMIC DNA]</scope>
    <source>
        <strain evidence="26 27">EAF2021</strain>
    </source>
</reference>
<dbReference type="InterPro" id="IPR035706">
    <property type="entry name" value="AAA_9"/>
</dbReference>
<dbReference type="Gene3D" id="1.10.472.130">
    <property type="match status" value="1"/>
</dbReference>
<keyword evidence="12" id="KW-0966">Cell projection</keyword>
<evidence type="ECO:0000259" key="16">
    <source>
        <dbReference type="Pfam" id="PF07728"/>
    </source>
</evidence>
<dbReference type="PANTHER" id="PTHR45703:SF36">
    <property type="entry name" value="DYNEIN HEAVY CHAIN, CYTOPLASMIC"/>
    <property type="match status" value="1"/>
</dbReference>